<dbReference type="Gene3D" id="3.40.30.10">
    <property type="entry name" value="Glutaredoxin"/>
    <property type="match status" value="1"/>
</dbReference>
<dbReference type="GO" id="GO:0004364">
    <property type="term" value="F:glutathione transferase activity"/>
    <property type="evidence" value="ECO:0007669"/>
    <property type="project" value="TreeGrafter"/>
</dbReference>
<proteinExistence type="predicted"/>
<dbReference type="AlphaFoldDB" id="A0AAJ0D5J3"/>
<name>A0AAJ0D5J3_9PEZI</name>
<dbReference type="SUPFAM" id="SSF47616">
    <property type="entry name" value="GST C-terminal domain-like"/>
    <property type="match status" value="1"/>
</dbReference>
<dbReference type="PANTHER" id="PTHR42673:SF4">
    <property type="entry name" value="MALEYLACETOACETATE ISOMERASE"/>
    <property type="match status" value="1"/>
</dbReference>
<sequence>MFTLYTSTASQWAYVAHLALTEKGYEPQEYTEKQVDLVNGENFAPDYVKINPNGTVPSLTSDTLAEPLIESGDILEYLDAGHPERPSLFPESPEQRRKVQELIAHVHQDQLSTNLILLDARNVPELEEKKASGWNGFIGNRREKLVKYSASHPEVPLYAPRIASNGRLYDIYNGKETGSDREDWFAESLQGYKDFAAGLDELDSILSLPYAAGDRVTAADLHIVPWLAHALWDAGGAQVDDFNPLQTLIRKSVPEFAFGSKTKEWWKNISATETFKKNYPSLH</sequence>
<accession>A0AAJ0D5J3</accession>
<evidence type="ECO:0000313" key="4">
    <source>
        <dbReference type="Proteomes" id="UP001271007"/>
    </source>
</evidence>
<dbReference type="GO" id="GO:0016034">
    <property type="term" value="F:maleylacetoacetate isomerase activity"/>
    <property type="evidence" value="ECO:0007669"/>
    <property type="project" value="TreeGrafter"/>
</dbReference>
<dbReference type="SUPFAM" id="SSF52833">
    <property type="entry name" value="Thioredoxin-like"/>
    <property type="match status" value="1"/>
</dbReference>
<dbReference type="Pfam" id="PF13417">
    <property type="entry name" value="GST_N_3"/>
    <property type="match status" value="1"/>
</dbReference>
<feature type="domain" description="GST C-terminal" evidence="2">
    <location>
        <begin position="124"/>
        <end position="283"/>
    </location>
</feature>
<dbReference type="Proteomes" id="UP001271007">
    <property type="component" value="Unassembled WGS sequence"/>
</dbReference>
<dbReference type="InterPro" id="IPR010987">
    <property type="entry name" value="Glutathione-S-Trfase_C-like"/>
</dbReference>
<dbReference type="GO" id="GO:0006749">
    <property type="term" value="P:glutathione metabolic process"/>
    <property type="evidence" value="ECO:0007669"/>
    <property type="project" value="TreeGrafter"/>
</dbReference>
<dbReference type="EMBL" id="JAWDJX010000101">
    <property type="protein sequence ID" value="KAK3046305.1"/>
    <property type="molecule type" value="Genomic_DNA"/>
</dbReference>
<dbReference type="PANTHER" id="PTHR42673">
    <property type="entry name" value="MALEYLACETOACETATE ISOMERASE"/>
    <property type="match status" value="1"/>
</dbReference>
<dbReference type="Gene3D" id="1.20.1050.10">
    <property type="match status" value="1"/>
</dbReference>
<evidence type="ECO:0000313" key="3">
    <source>
        <dbReference type="EMBL" id="KAK3046305.1"/>
    </source>
</evidence>
<evidence type="ECO:0008006" key="5">
    <source>
        <dbReference type="Google" id="ProtNLM"/>
    </source>
</evidence>
<dbReference type="PROSITE" id="PS50404">
    <property type="entry name" value="GST_NTER"/>
    <property type="match status" value="1"/>
</dbReference>
<dbReference type="GO" id="GO:0006559">
    <property type="term" value="P:L-phenylalanine catabolic process"/>
    <property type="evidence" value="ECO:0007669"/>
    <property type="project" value="TreeGrafter"/>
</dbReference>
<protein>
    <recommendedName>
        <fullName evidence="5">Glutathione S-transferase</fullName>
    </recommendedName>
</protein>
<dbReference type="InterPro" id="IPR036249">
    <property type="entry name" value="Thioredoxin-like_sf"/>
</dbReference>
<evidence type="ECO:0000259" key="1">
    <source>
        <dbReference type="PROSITE" id="PS50404"/>
    </source>
</evidence>
<dbReference type="InterPro" id="IPR004045">
    <property type="entry name" value="Glutathione_S-Trfase_N"/>
</dbReference>
<feature type="domain" description="GST N-terminal" evidence="1">
    <location>
        <begin position="1"/>
        <end position="86"/>
    </location>
</feature>
<dbReference type="InterPro" id="IPR036282">
    <property type="entry name" value="Glutathione-S-Trfase_C_sf"/>
</dbReference>
<organism evidence="3 4">
    <name type="scientific">Extremus antarcticus</name>
    <dbReference type="NCBI Taxonomy" id="702011"/>
    <lineage>
        <taxon>Eukaryota</taxon>
        <taxon>Fungi</taxon>
        <taxon>Dikarya</taxon>
        <taxon>Ascomycota</taxon>
        <taxon>Pezizomycotina</taxon>
        <taxon>Dothideomycetes</taxon>
        <taxon>Dothideomycetidae</taxon>
        <taxon>Mycosphaerellales</taxon>
        <taxon>Extremaceae</taxon>
        <taxon>Extremus</taxon>
    </lineage>
</organism>
<dbReference type="InterPro" id="IPR040079">
    <property type="entry name" value="Glutathione_S-Trfase"/>
</dbReference>
<dbReference type="CDD" id="cd00570">
    <property type="entry name" value="GST_N_family"/>
    <property type="match status" value="1"/>
</dbReference>
<reference evidence="3" key="1">
    <citation type="submission" date="2023-04" db="EMBL/GenBank/DDBJ databases">
        <title>Black Yeasts Isolated from many extreme environments.</title>
        <authorList>
            <person name="Coleine C."/>
            <person name="Stajich J.E."/>
            <person name="Selbmann L."/>
        </authorList>
    </citation>
    <scope>NUCLEOTIDE SEQUENCE</scope>
    <source>
        <strain evidence="3">CCFEE 5312</strain>
    </source>
</reference>
<keyword evidence="4" id="KW-1185">Reference proteome</keyword>
<comment type="caution">
    <text evidence="3">The sequence shown here is derived from an EMBL/GenBank/DDBJ whole genome shotgun (WGS) entry which is preliminary data.</text>
</comment>
<dbReference type="PROSITE" id="PS50405">
    <property type="entry name" value="GST_CTER"/>
    <property type="match status" value="1"/>
</dbReference>
<dbReference type="SFLD" id="SFLDS00019">
    <property type="entry name" value="Glutathione_Transferase_(cytos"/>
    <property type="match status" value="1"/>
</dbReference>
<gene>
    <name evidence="3" type="ORF">LTR09_012213</name>
</gene>
<evidence type="ECO:0000259" key="2">
    <source>
        <dbReference type="PROSITE" id="PS50405"/>
    </source>
</evidence>